<dbReference type="Proteomes" id="UP000245283">
    <property type="component" value="Unassembled WGS sequence"/>
</dbReference>
<name>A0A2V1KAL0_9ACTO</name>
<dbReference type="PROSITE" id="PS51186">
    <property type="entry name" value="GNAT"/>
    <property type="match status" value="1"/>
</dbReference>
<dbReference type="GO" id="GO:0016747">
    <property type="term" value="F:acyltransferase activity, transferring groups other than amino-acyl groups"/>
    <property type="evidence" value="ECO:0007669"/>
    <property type="project" value="InterPro"/>
</dbReference>
<dbReference type="EMBL" id="QETB01000003">
    <property type="protein sequence ID" value="PWF26415.1"/>
    <property type="molecule type" value="Genomic_DNA"/>
</dbReference>
<evidence type="ECO:0000259" key="1">
    <source>
        <dbReference type="PROSITE" id="PS51186"/>
    </source>
</evidence>
<dbReference type="InterPro" id="IPR000182">
    <property type="entry name" value="GNAT_dom"/>
</dbReference>
<keyword evidence="3" id="KW-1185">Reference proteome</keyword>
<proteinExistence type="predicted"/>
<evidence type="ECO:0000313" key="2">
    <source>
        <dbReference type="EMBL" id="PWF26415.1"/>
    </source>
</evidence>
<dbReference type="Pfam" id="PF00583">
    <property type="entry name" value="Acetyltransf_1"/>
    <property type="match status" value="1"/>
</dbReference>
<reference evidence="3" key="1">
    <citation type="submission" date="2018-05" db="EMBL/GenBank/DDBJ databases">
        <authorList>
            <person name="Li Y."/>
        </authorList>
    </citation>
    <scope>NUCLEOTIDE SEQUENCE [LARGE SCALE GENOMIC DNA]</scope>
    <source>
        <strain evidence="3">sk1b4</strain>
    </source>
</reference>
<accession>A0A2V1KAL0</accession>
<sequence length="243" mass="26559">MSEILGCGSVFWQAHTASLAGDELFRVEERDAAVVVEKNTDGRVELLGHGDPERLSLVLDQARRAGVPEPAWAMLSRGLTLSPELAAWLPEYWGNDWDFYWTKDPLHERAGAKAVRDITAEDARPVVAAANPRSEAFDDFESYRWYGIWSAGVLASVIGAKDDTDVAGRRNSYLGGLGTLPEYRGRGLAGDIMTAVTAFELETHSLVTFGMWAENPARHLYDSLGYIHGGAQTIADSTPIGPH</sequence>
<comment type="caution">
    <text evidence="2">The sequence shown here is derived from an EMBL/GenBank/DDBJ whole genome shotgun (WGS) entry which is preliminary data.</text>
</comment>
<dbReference type="AlphaFoldDB" id="A0A2V1KAL0"/>
<evidence type="ECO:0000313" key="3">
    <source>
        <dbReference type="Proteomes" id="UP000245283"/>
    </source>
</evidence>
<organism evidence="2 3">
    <name type="scientific">Ancrocorticia populi</name>
    <dbReference type="NCBI Taxonomy" id="2175228"/>
    <lineage>
        <taxon>Bacteria</taxon>
        <taxon>Bacillati</taxon>
        <taxon>Actinomycetota</taxon>
        <taxon>Actinomycetes</taxon>
        <taxon>Actinomycetales</taxon>
        <taxon>Actinomycetaceae</taxon>
        <taxon>Ancrocorticia</taxon>
    </lineage>
</organism>
<feature type="domain" description="N-acetyltransferase" evidence="1">
    <location>
        <begin position="113"/>
        <end position="243"/>
    </location>
</feature>
<dbReference type="RefSeq" id="WP_109093488.1">
    <property type="nucleotide sequence ID" value="NZ_JBQDFL010000006.1"/>
</dbReference>
<dbReference type="OrthoDB" id="3267868at2"/>
<dbReference type="Gene3D" id="3.40.630.30">
    <property type="match status" value="1"/>
</dbReference>
<protein>
    <recommendedName>
        <fullName evidence="1">N-acetyltransferase domain-containing protein</fullName>
    </recommendedName>
</protein>
<dbReference type="SUPFAM" id="SSF55729">
    <property type="entry name" value="Acyl-CoA N-acyltransferases (Nat)"/>
    <property type="match status" value="1"/>
</dbReference>
<gene>
    <name evidence="2" type="ORF">DD236_06015</name>
</gene>
<dbReference type="InterPro" id="IPR016181">
    <property type="entry name" value="Acyl_CoA_acyltransferase"/>
</dbReference>